<feature type="region of interest" description="Disordered" evidence="1">
    <location>
        <begin position="281"/>
        <end position="312"/>
    </location>
</feature>
<sequence length="630" mass="66137">MTSIPILNSQSSILCGARRSAGAEWREEGGAKTWGERRRGGRGGGDGDGHDAAPDETRRVWAGEGRMRMRCLSTRRCDAHAFRRAGGDDGDGDGRKEGCACACEMPFDAPVEMTVTVRRWDDAAPDKTTLGGGRKGAMRMPFDAQPGRGRKDAHAMRCAGGDGGDGHETKRRRTTRVWAEEGGKDAHAHAMGKEVGARVPGRASGYACPRDVGSGLWSAGGDEPGREEWGMTVEVGGEGGGHDAARDESGRRKDARMRMRWGRRWARVSLVAQRGYACPRGSGLWSAGEDETSRGLRDRGKGAASRGAGRGPHVRRRVGCALVVGAAERAADGPAGVDAGGGVGVTRGGKDADGGGYPVERDVTRSRYPAALVANLRTRQGQNWCCARMTHGDGNTEAEAQYVPRSRWSRPEVVVARGRGGAGGAERGRRAALAVPVSHRSCDIRAWAVEDSGARAVAYLAGRTSLERQMQDGCISCAPQAVVERGVTGLTSTGTRLFAHDPFVLLTLLSLLSLCPSHTNTDAAVPLSSQGVAHVNAGLGDHAMAVYAVYTSRARWCGPDGREGGARDVGCVAQSTGCDSARYQGAVAFRVFARARQPSIGAQIVGGGSSTARAPPCVSTPGSEASGLRI</sequence>
<feature type="compositionally biased region" description="Basic and acidic residues" evidence="1">
    <location>
        <begin position="45"/>
        <end position="58"/>
    </location>
</feature>
<dbReference type="EMBL" id="JARKIB010000075">
    <property type="protein sequence ID" value="KAJ7747810.1"/>
    <property type="molecule type" value="Genomic_DNA"/>
</dbReference>
<organism evidence="2 3">
    <name type="scientific">Mycena metata</name>
    <dbReference type="NCBI Taxonomy" id="1033252"/>
    <lineage>
        <taxon>Eukaryota</taxon>
        <taxon>Fungi</taxon>
        <taxon>Dikarya</taxon>
        <taxon>Basidiomycota</taxon>
        <taxon>Agaricomycotina</taxon>
        <taxon>Agaricomycetes</taxon>
        <taxon>Agaricomycetidae</taxon>
        <taxon>Agaricales</taxon>
        <taxon>Marasmiineae</taxon>
        <taxon>Mycenaceae</taxon>
        <taxon>Mycena</taxon>
    </lineage>
</organism>
<keyword evidence="3" id="KW-1185">Reference proteome</keyword>
<evidence type="ECO:0000256" key="1">
    <source>
        <dbReference type="SAM" id="MobiDB-lite"/>
    </source>
</evidence>
<feature type="region of interest" description="Disordered" evidence="1">
    <location>
        <begin position="606"/>
        <end position="630"/>
    </location>
</feature>
<proteinExistence type="predicted"/>
<accession>A0AAD7N6I6</accession>
<protein>
    <submittedName>
        <fullName evidence="2">Uncharacterized protein</fullName>
    </submittedName>
</protein>
<gene>
    <name evidence="2" type="ORF">B0H16DRAFT_1850335</name>
</gene>
<feature type="region of interest" description="Disordered" evidence="1">
    <location>
        <begin position="16"/>
        <end position="58"/>
    </location>
</feature>
<dbReference type="Proteomes" id="UP001215598">
    <property type="component" value="Unassembled WGS sequence"/>
</dbReference>
<feature type="region of interest" description="Disordered" evidence="1">
    <location>
        <begin position="124"/>
        <end position="172"/>
    </location>
</feature>
<name>A0AAD7N6I6_9AGAR</name>
<comment type="caution">
    <text evidence="2">The sequence shown here is derived from an EMBL/GenBank/DDBJ whole genome shotgun (WGS) entry which is preliminary data.</text>
</comment>
<feature type="compositionally biased region" description="Basic and acidic residues" evidence="1">
    <location>
        <begin position="24"/>
        <end position="38"/>
    </location>
</feature>
<dbReference type="AlphaFoldDB" id="A0AAD7N6I6"/>
<feature type="compositionally biased region" description="Basic and acidic residues" evidence="1">
    <location>
        <begin position="291"/>
        <end position="301"/>
    </location>
</feature>
<reference evidence="2" key="1">
    <citation type="submission" date="2023-03" db="EMBL/GenBank/DDBJ databases">
        <title>Massive genome expansion in bonnet fungi (Mycena s.s.) driven by repeated elements and novel gene families across ecological guilds.</title>
        <authorList>
            <consortium name="Lawrence Berkeley National Laboratory"/>
            <person name="Harder C.B."/>
            <person name="Miyauchi S."/>
            <person name="Viragh M."/>
            <person name="Kuo A."/>
            <person name="Thoen E."/>
            <person name="Andreopoulos B."/>
            <person name="Lu D."/>
            <person name="Skrede I."/>
            <person name="Drula E."/>
            <person name="Henrissat B."/>
            <person name="Morin E."/>
            <person name="Kohler A."/>
            <person name="Barry K."/>
            <person name="LaButti K."/>
            <person name="Morin E."/>
            <person name="Salamov A."/>
            <person name="Lipzen A."/>
            <person name="Mereny Z."/>
            <person name="Hegedus B."/>
            <person name="Baldrian P."/>
            <person name="Stursova M."/>
            <person name="Weitz H."/>
            <person name="Taylor A."/>
            <person name="Grigoriev I.V."/>
            <person name="Nagy L.G."/>
            <person name="Martin F."/>
            <person name="Kauserud H."/>
        </authorList>
    </citation>
    <scope>NUCLEOTIDE SEQUENCE</scope>
    <source>
        <strain evidence="2">CBHHK182m</strain>
    </source>
</reference>
<evidence type="ECO:0000313" key="3">
    <source>
        <dbReference type="Proteomes" id="UP001215598"/>
    </source>
</evidence>
<evidence type="ECO:0000313" key="2">
    <source>
        <dbReference type="EMBL" id="KAJ7747810.1"/>
    </source>
</evidence>